<reference evidence="1" key="1">
    <citation type="submission" date="2023-05" db="EMBL/GenBank/DDBJ databases">
        <authorList>
            <consortium name="ELIXIR-Norway"/>
        </authorList>
    </citation>
    <scope>NUCLEOTIDE SEQUENCE</scope>
</reference>
<dbReference type="Proteomes" id="UP001162501">
    <property type="component" value="Chromosome 29"/>
</dbReference>
<gene>
    <name evidence="1" type="ORF">MRATA1EN3_LOCUS17206</name>
</gene>
<name>A0ACB0F0F5_RANTA</name>
<accession>A0ACB0F0F5</accession>
<protein>
    <submittedName>
        <fullName evidence="1">Uncharacterized protein</fullName>
    </submittedName>
</protein>
<organism evidence="1 2">
    <name type="scientific">Rangifer tarandus platyrhynchus</name>
    <name type="common">Svalbard reindeer</name>
    <dbReference type="NCBI Taxonomy" id="3082113"/>
    <lineage>
        <taxon>Eukaryota</taxon>
        <taxon>Metazoa</taxon>
        <taxon>Chordata</taxon>
        <taxon>Craniata</taxon>
        <taxon>Vertebrata</taxon>
        <taxon>Euteleostomi</taxon>
        <taxon>Mammalia</taxon>
        <taxon>Eutheria</taxon>
        <taxon>Laurasiatheria</taxon>
        <taxon>Artiodactyla</taxon>
        <taxon>Ruminantia</taxon>
        <taxon>Pecora</taxon>
        <taxon>Cervidae</taxon>
        <taxon>Odocoileinae</taxon>
        <taxon>Rangifer</taxon>
    </lineage>
</organism>
<evidence type="ECO:0000313" key="1">
    <source>
        <dbReference type="EMBL" id="CAI9705993.1"/>
    </source>
</evidence>
<sequence length="202" mass="21329">MQLVTGRAGSRVGSGGEPLEGAERRSASPSTQRLQLSPQLPASYLLAALSVCVELRSLSGKTDVVHQEAGSTLLRAGVISGFTEERRVAPGAERQVSLGSQRSPECVITLRFGKSGRAPRGKRFPEEPLTQASSVRLRATAFVPPGPGEAASVQSSGLLLAQVYPSVLAGLTLRACRRGHLAPRPRQAMTLRPRVLGSPCEL</sequence>
<dbReference type="EMBL" id="OX596113">
    <property type="protein sequence ID" value="CAI9705993.1"/>
    <property type="molecule type" value="Genomic_DNA"/>
</dbReference>
<evidence type="ECO:0000313" key="2">
    <source>
        <dbReference type="Proteomes" id="UP001162501"/>
    </source>
</evidence>
<proteinExistence type="predicted"/>